<organism evidence="2 3">
    <name type="scientific">Pseudobacter ginsenosidimutans</name>
    <dbReference type="NCBI Taxonomy" id="661488"/>
    <lineage>
        <taxon>Bacteria</taxon>
        <taxon>Pseudomonadati</taxon>
        <taxon>Bacteroidota</taxon>
        <taxon>Chitinophagia</taxon>
        <taxon>Chitinophagales</taxon>
        <taxon>Chitinophagaceae</taxon>
        <taxon>Pseudobacter</taxon>
    </lineage>
</organism>
<evidence type="ECO:0000313" key="2">
    <source>
        <dbReference type="EMBL" id="RZS75308.1"/>
    </source>
</evidence>
<protein>
    <submittedName>
        <fullName evidence="2">Helix-turn-helix protein</fullName>
    </submittedName>
</protein>
<dbReference type="Pfam" id="PF01381">
    <property type="entry name" value="HTH_3"/>
    <property type="match status" value="1"/>
</dbReference>
<gene>
    <name evidence="2" type="ORF">EV199_1172</name>
</gene>
<accession>A0A4Q7N3K4</accession>
<dbReference type="GO" id="GO:0003677">
    <property type="term" value="F:DNA binding"/>
    <property type="evidence" value="ECO:0007669"/>
    <property type="project" value="InterPro"/>
</dbReference>
<dbReference type="CDD" id="cd00093">
    <property type="entry name" value="HTH_XRE"/>
    <property type="match status" value="1"/>
</dbReference>
<dbReference type="RefSeq" id="WP_130539686.1">
    <property type="nucleotide sequence ID" value="NZ_CP042431.1"/>
</dbReference>
<keyword evidence="3" id="KW-1185">Reference proteome</keyword>
<dbReference type="PROSITE" id="PS50943">
    <property type="entry name" value="HTH_CROC1"/>
    <property type="match status" value="1"/>
</dbReference>
<dbReference type="SUPFAM" id="SSF47413">
    <property type="entry name" value="lambda repressor-like DNA-binding domains"/>
    <property type="match status" value="1"/>
</dbReference>
<feature type="domain" description="HTH cro/C1-type" evidence="1">
    <location>
        <begin position="29"/>
        <end position="82"/>
    </location>
</feature>
<dbReference type="OrthoDB" id="8690238at2"/>
<evidence type="ECO:0000259" key="1">
    <source>
        <dbReference type="PROSITE" id="PS50943"/>
    </source>
</evidence>
<comment type="caution">
    <text evidence="2">The sequence shown here is derived from an EMBL/GenBank/DDBJ whole genome shotgun (WGS) entry which is preliminary data.</text>
</comment>
<dbReference type="EMBL" id="SGXA01000001">
    <property type="protein sequence ID" value="RZS75308.1"/>
    <property type="molecule type" value="Genomic_DNA"/>
</dbReference>
<dbReference type="InterPro" id="IPR010982">
    <property type="entry name" value="Lambda_DNA-bd_dom_sf"/>
</dbReference>
<dbReference type="PROSITE" id="PS00356">
    <property type="entry name" value="HTH_LACI_1"/>
    <property type="match status" value="1"/>
</dbReference>
<dbReference type="Gene3D" id="1.10.260.40">
    <property type="entry name" value="lambda repressor-like DNA-binding domains"/>
    <property type="match status" value="1"/>
</dbReference>
<dbReference type="InterPro" id="IPR001387">
    <property type="entry name" value="Cro/C1-type_HTH"/>
</dbReference>
<dbReference type="Proteomes" id="UP000293874">
    <property type="component" value="Unassembled WGS sequence"/>
</dbReference>
<reference evidence="2 3" key="1">
    <citation type="submission" date="2019-02" db="EMBL/GenBank/DDBJ databases">
        <title>Genomic Encyclopedia of Type Strains, Phase IV (KMG-IV): sequencing the most valuable type-strain genomes for metagenomic binning, comparative biology and taxonomic classification.</title>
        <authorList>
            <person name="Goeker M."/>
        </authorList>
    </citation>
    <scope>NUCLEOTIDE SEQUENCE [LARGE SCALE GENOMIC DNA]</scope>
    <source>
        <strain evidence="2 3">DSM 18116</strain>
    </source>
</reference>
<name>A0A4Q7N3K4_9BACT</name>
<dbReference type="SMART" id="SM00530">
    <property type="entry name" value="HTH_XRE"/>
    <property type="match status" value="1"/>
</dbReference>
<dbReference type="AlphaFoldDB" id="A0A4Q7N3K4"/>
<proteinExistence type="predicted"/>
<evidence type="ECO:0000313" key="3">
    <source>
        <dbReference type="Proteomes" id="UP000293874"/>
    </source>
</evidence>
<sequence>MAKSDKQPTVKQLSDSDIDQIFSRIGKILKEKRKQMDISLDDLAYESGVSRSTLTRMLDGEDVNVRNLLKVVYSLNLSIDQVISFKK</sequence>